<dbReference type="EMBL" id="CH476598">
    <property type="protein sequence ID" value="EAU36015.1"/>
    <property type="molecule type" value="Genomic_DNA"/>
</dbReference>
<dbReference type="InterPro" id="IPR050121">
    <property type="entry name" value="Cytochrome_P450_monoxygenase"/>
</dbReference>
<gene>
    <name evidence="10" type="ORF">ATEG_04213</name>
</gene>
<comment type="cofactor">
    <cofactor evidence="1 8">
        <name>heme</name>
        <dbReference type="ChEBI" id="CHEBI:30413"/>
    </cofactor>
</comment>
<keyword evidence="3 8" id="KW-0349">Heme</keyword>
<dbReference type="InterPro" id="IPR017972">
    <property type="entry name" value="Cyt_P450_CS"/>
</dbReference>
<dbReference type="FunFam" id="1.10.630.10:FF:000047">
    <property type="entry name" value="Cytochrome P450 monooxygenase"/>
    <property type="match status" value="1"/>
</dbReference>
<evidence type="ECO:0000256" key="9">
    <source>
        <dbReference type="RuleBase" id="RU000461"/>
    </source>
</evidence>
<dbReference type="Pfam" id="PF00067">
    <property type="entry name" value="p450"/>
    <property type="match status" value="1"/>
</dbReference>
<keyword evidence="6 8" id="KW-0408">Iron</keyword>
<dbReference type="PROSITE" id="PS00086">
    <property type="entry name" value="CYTOCHROME_P450"/>
    <property type="match status" value="1"/>
</dbReference>
<keyword evidence="4 8" id="KW-0479">Metal-binding</keyword>
<evidence type="ECO:0000256" key="7">
    <source>
        <dbReference type="ARBA" id="ARBA00023033"/>
    </source>
</evidence>
<dbReference type="HOGENOM" id="CLU_001570_14_11_1"/>
<evidence type="ECO:0000313" key="11">
    <source>
        <dbReference type="Proteomes" id="UP000007963"/>
    </source>
</evidence>
<dbReference type="GeneID" id="4318548"/>
<dbReference type="Gene3D" id="1.10.630.10">
    <property type="entry name" value="Cytochrome P450"/>
    <property type="match status" value="1"/>
</dbReference>
<dbReference type="InterPro" id="IPR002401">
    <property type="entry name" value="Cyt_P450_E_grp-I"/>
</dbReference>
<keyword evidence="5 9" id="KW-0560">Oxidoreductase</keyword>
<dbReference type="InterPro" id="IPR001128">
    <property type="entry name" value="Cyt_P450"/>
</dbReference>
<dbReference type="CDD" id="cd11058">
    <property type="entry name" value="CYP60B-like"/>
    <property type="match status" value="1"/>
</dbReference>
<dbReference type="AlphaFoldDB" id="Q0CQ21"/>
<proteinExistence type="inferred from homology"/>
<keyword evidence="7 9" id="KW-0503">Monooxygenase</keyword>
<organism evidence="10 11">
    <name type="scientific">Aspergillus terreus (strain NIH 2624 / FGSC A1156)</name>
    <dbReference type="NCBI Taxonomy" id="341663"/>
    <lineage>
        <taxon>Eukaryota</taxon>
        <taxon>Fungi</taxon>
        <taxon>Dikarya</taxon>
        <taxon>Ascomycota</taxon>
        <taxon>Pezizomycotina</taxon>
        <taxon>Eurotiomycetes</taxon>
        <taxon>Eurotiomycetidae</taxon>
        <taxon>Eurotiales</taxon>
        <taxon>Aspergillaceae</taxon>
        <taxon>Aspergillus</taxon>
        <taxon>Aspergillus subgen. Circumdati</taxon>
    </lineage>
</organism>
<dbReference type="RefSeq" id="XP_001213391.1">
    <property type="nucleotide sequence ID" value="XM_001213391.1"/>
</dbReference>
<evidence type="ECO:0000256" key="2">
    <source>
        <dbReference type="ARBA" id="ARBA00010617"/>
    </source>
</evidence>
<dbReference type="InterPro" id="IPR036396">
    <property type="entry name" value="Cyt_P450_sf"/>
</dbReference>
<evidence type="ECO:0000256" key="8">
    <source>
        <dbReference type="PIRSR" id="PIRSR602401-1"/>
    </source>
</evidence>
<evidence type="ECO:0000256" key="1">
    <source>
        <dbReference type="ARBA" id="ARBA00001971"/>
    </source>
</evidence>
<accession>Q0CQ21</accession>
<reference evidence="11" key="1">
    <citation type="submission" date="2005-09" db="EMBL/GenBank/DDBJ databases">
        <title>Annotation of the Aspergillus terreus NIH2624 genome.</title>
        <authorList>
            <person name="Birren B.W."/>
            <person name="Lander E.S."/>
            <person name="Galagan J.E."/>
            <person name="Nusbaum C."/>
            <person name="Devon K."/>
            <person name="Henn M."/>
            <person name="Ma L.-J."/>
            <person name="Jaffe D.B."/>
            <person name="Butler J."/>
            <person name="Alvarez P."/>
            <person name="Gnerre S."/>
            <person name="Grabherr M."/>
            <person name="Kleber M."/>
            <person name="Mauceli E.W."/>
            <person name="Brockman W."/>
            <person name="Rounsley S."/>
            <person name="Young S.K."/>
            <person name="LaButti K."/>
            <person name="Pushparaj V."/>
            <person name="DeCaprio D."/>
            <person name="Crawford M."/>
            <person name="Koehrsen M."/>
            <person name="Engels R."/>
            <person name="Montgomery P."/>
            <person name="Pearson M."/>
            <person name="Howarth C."/>
            <person name="Larson L."/>
            <person name="Luoma S."/>
            <person name="White J."/>
            <person name="Alvarado L."/>
            <person name="Kodira C.D."/>
            <person name="Zeng Q."/>
            <person name="Oleary S."/>
            <person name="Yandava C."/>
            <person name="Denning D.W."/>
            <person name="Nierman W.C."/>
            <person name="Milne T."/>
            <person name="Madden K."/>
        </authorList>
    </citation>
    <scope>NUCLEOTIDE SEQUENCE [LARGE SCALE GENOMIC DNA]</scope>
    <source>
        <strain evidence="11">NIH 2624 / FGSC A1156</strain>
    </source>
</reference>
<evidence type="ECO:0000256" key="6">
    <source>
        <dbReference type="ARBA" id="ARBA00023004"/>
    </source>
</evidence>
<dbReference type="GO" id="GO:0005506">
    <property type="term" value="F:iron ion binding"/>
    <property type="evidence" value="ECO:0007669"/>
    <property type="project" value="InterPro"/>
</dbReference>
<dbReference type="GO" id="GO:0004497">
    <property type="term" value="F:monooxygenase activity"/>
    <property type="evidence" value="ECO:0007669"/>
    <property type="project" value="UniProtKB-KW"/>
</dbReference>
<feature type="binding site" description="axial binding residue" evidence="8">
    <location>
        <position position="463"/>
    </location>
    <ligand>
        <name>heme</name>
        <dbReference type="ChEBI" id="CHEBI:30413"/>
    </ligand>
    <ligandPart>
        <name>Fe</name>
        <dbReference type="ChEBI" id="CHEBI:18248"/>
    </ligandPart>
</feature>
<dbReference type="SUPFAM" id="SSF48264">
    <property type="entry name" value="Cytochrome P450"/>
    <property type="match status" value="1"/>
</dbReference>
<dbReference type="VEuPathDB" id="FungiDB:ATEG_04213"/>
<evidence type="ECO:0000256" key="4">
    <source>
        <dbReference type="ARBA" id="ARBA00022723"/>
    </source>
</evidence>
<evidence type="ECO:0000256" key="5">
    <source>
        <dbReference type="ARBA" id="ARBA00023002"/>
    </source>
</evidence>
<sequence length="517" mass="58602">MFVEALSQVSFEHLPHIVLGTVCVPIPPVHGLQLTSVHSLQLVFAAIAKITYELLINPLRKYPGPKLASVTRAPYIYHTIKGDLVQWIHNLHTVYGDVVRTAPDELSYATGDAWKGIYGHASAGKKATEKDMRFYGPSFNDTPDIIRASGPDHARFRRNFSNAFSDRALREQQSLICRYVDMLIEKIKVEIEIDPLAKVEMVRLYNLTTFDIMGDLTFGDPLDLLKGTGNTGWVSSVFSSVKRGAFRRASRYYPWAALLVKLSVPRSVIEKAANHFRACVERVDWRVNQKLDKPDIWGLVLDQKENLRLTRAEMHANSQVFMLAGTETTATALSGLTYQLLLNPDKLERITKEVRDTFKQDSDIDITTLAQMKYLNACIEEGLRMYPPVPAGLPRLTPPEGMVICGEYVPGKTAVSVAQWATYRNPKNFKRADEFLPERWTDPSFSTDDKSAFQPFSFGPRNCLGKNLAYHEMRLILAKVLYNFDLVVAPELVGWDKQKSFTIWEKNDLMVQLKPRD</sequence>
<dbReference type="PANTHER" id="PTHR24305:SF210">
    <property type="entry name" value="CYTOCHROME P450 MONOOXYGENASE ASQL-RELATED"/>
    <property type="match status" value="1"/>
</dbReference>
<protein>
    <submittedName>
        <fullName evidence="10">Uncharacterized protein</fullName>
    </submittedName>
</protein>
<dbReference type="PRINTS" id="PR00463">
    <property type="entry name" value="EP450I"/>
</dbReference>
<dbReference type="PRINTS" id="PR00385">
    <property type="entry name" value="P450"/>
</dbReference>
<evidence type="ECO:0000313" key="10">
    <source>
        <dbReference type="EMBL" id="EAU36015.1"/>
    </source>
</evidence>
<dbReference type="Proteomes" id="UP000007963">
    <property type="component" value="Unassembled WGS sequence"/>
</dbReference>
<dbReference type="GO" id="GO:0016705">
    <property type="term" value="F:oxidoreductase activity, acting on paired donors, with incorporation or reduction of molecular oxygen"/>
    <property type="evidence" value="ECO:0007669"/>
    <property type="project" value="InterPro"/>
</dbReference>
<comment type="similarity">
    <text evidence="2 9">Belongs to the cytochrome P450 family.</text>
</comment>
<evidence type="ECO:0000256" key="3">
    <source>
        <dbReference type="ARBA" id="ARBA00022617"/>
    </source>
</evidence>
<dbReference type="GO" id="GO:0020037">
    <property type="term" value="F:heme binding"/>
    <property type="evidence" value="ECO:0007669"/>
    <property type="project" value="InterPro"/>
</dbReference>
<dbReference type="eggNOG" id="KOG0158">
    <property type="taxonomic scope" value="Eukaryota"/>
</dbReference>
<dbReference type="PANTHER" id="PTHR24305">
    <property type="entry name" value="CYTOCHROME P450"/>
    <property type="match status" value="1"/>
</dbReference>
<dbReference type="OMA" id="WKGIYGH"/>
<name>Q0CQ21_ASPTN</name>
<dbReference type="OrthoDB" id="1470350at2759"/>
<dbReference type="STRING" id="341663.Q0CQ21"/>
<dbReference type="GO" id="GO:0045122">
    <property type="term" value="P:aflatoxin biosynthetic process"/>
    <property type="evidence" value="ECO:0007669"/>
    <property type="project" value="UniProtKB-ARBA"/>
</dbReference>